<evidence type="ECO:0000256" key="1">
    <source>
        <dbReference type="SAM" id="Coils"/>
    </source>
</evidence>
<reference evidence="4" key="1">
    <citation type="submission" date="2018-08" db="EMBL/GenBank/DDBJ databases">
        <authorList>
            <consortium name="NARMS: The National Antimicrobial Resistance Monitoring System"/>
        </authorList>
    </citation>
    <scope>NUCLEOTIDE SEQUENCE</scope>
    <source>
        <strain evidence="4">CVM N17C101</strain>
        <strain evidence="3">CVM N17C143</strain>
    </source>
</reference>
<dbReference type="EMBL" id="AACQKS010000080">
    <property type="protein sequence ID" value="EAL6969550.1"/>
    <property type="molecule type" value="Genomic_DNA"/>
</dbReference>
<protein>
    <submittedName>
        <fullName evidence="4">Mobilization protein</fullName>
    </submittedName>
</protein>
<name>A0A5T2B1F4_CAMJU</name>
<accession>A0A5T2B1F4</accession>
<dbReference type="EMBL" id="AACSQJ010000057">
    <property type="protein sequence ID" value="EAL9597904.1"/>
    <property type="molecule type" value="Genomic_DNA"/>
</dbReference>
<dbReference type="RefSeq" id="WP_002874553.1">
    <property type="nucleotide sequence ID" value="NZ_CP017864.1"/>
</dbReference>
<feature type="coiled-coil region" evidence="1">
    <location>
        <begin position="279"/>
        <end position="323"/>
    </location>
</feature>
<comment type="caution">
    <text evidence="4">The sequence shown here is derived from an EMBL/GenBank/DDBJ whole genome shotgun (WGS) entry which is preliminary data.</text>
</comment>
<sequence length="418" mass="49773">MAYDEIERIKRSAYTRTKESTKRNYISSGNFKKSNPIQTRHNDRDLPPNYLIGGDCECDRNHKEALTLKNEIIKNAIEKYTEHTGQRFQAKSYEWSLVVNIKPDTSMNDLQELSKHFQEKYGFQCYQIAIHRDEGHFNEQGEKLINHHAHMEFITLDKETGKNNFRREKISPKVLREIQTEIAEILGMERGKDKRISGAKRIEPRAYAVLKEKEKREKKKNINLEQEQEKEQFLNKSEYKKIIEDFRKSQINQGLDKDFFKELSELKKNFQEIREDNLSELLNDILREHLERIEKLKKENSILKAENELLKQKEQKNDKSQGLFEFIENLAIFRLNEALNKIYSKPLKKILEAETEVKKKERVKILTETMEKTKTHIPETFKKWLENNKDIDLKEILVAYQNSFSKELKQSKSIYKGR</sequence>
<evidence type="ECO:0000313" key="3">
    <source>
        <dbReference type="EMBL" id="EAL6969550.1"/>
    </source>
</evidence>
<dbReference type="AlphaFoldDB" id="A0A5T2B1F4"/>
<evidence type="ECO:0000256" key="2">
    <source>
        <dbReference type="SAM" id="MobiDB-lite"/>
    </source>
</evidence>
<gene>
    <name evidence="3" type="ORF">DSU64_09050</name>
    <name evidence="4" type="ORF">DYU61_09085</name>
</gene>
<feature type="compositionally biased region" description="Polar residues" evidence="2">
    <location>
        <begin position="23"/>
        <end position="39"/>
    </location>
</feature>
<feature type="region of interest" description="Disordered" evidence="2">
    <location>
        <begin position="17"/>
        <end position="46"/>
    </location>
</feature>
<keyword evidence="1" id="KW-0175">Coiled coil</keyword>
<proteinExistence type="predicted"/>
<evidence type="ECO:0000313" key="4">
    <source>
        <dbReference type="EMBL" id="EAL9597904.1"/>
    </source>
</evidence>
<organism evidence="4">
    <name type="scientific">Campylobacter jejuni</name>
    <dbReference type="NCBI Taxonomy" id="197"/>
    <lineage>
        <taxon>Bacteria</taxon>
        <taxon>Pseudomonadati</taxon>
        <taxon>Campylobacterota</taxon>
        <taxon>Epsilonproteobacteria</taxon>
        <taxon>Campylobacterales</taxon>
        <taxon>Campylobacteraceae</taxon>
        <taxon>Campylobacter</taxon>
    </lineage>
</organism>